<dbReference type="GO" id="GO:0005829">
    <property type="term" value="C:cytosol"/>
    <property type="evidence" value="ECO:0007669"/>
    <property type="project" value="TreeGrafter"/>
</dbReference>
<dbReference type="PANTHER" id="PTHR48099:SF5">
    <property type="entry name" value="C-1-TETRAHYDROFOLATE SYNTHASE, CYTOPLASMIC"/>
    <property type="match status" value="1"/>
</dbReference>
<evidence type="ECO:0000256" key="1">
    <source>
        <dbReference type="ARBA" id="ARBA00012776"/>
    </source>
</evidence>
<dbReference type="GO" id="GO:0004477">
    <property type="term" value="F:methenyltetrahydrofolate cyclohydrolase activity"/>
    <property type="evidence" value="ECO:0007669"/>
    <property type="project" value="UniProtKB-EC"/>
</dbReference>
<dbReference type="STRING" id="879305.HMPREF9290_0219"/>
<dbReference type="PANTHER" id="PTHR48099">
    <property type="entry name" value="C-1-TETRAHYDROFOLATE SYNTHASE, CYTOPLASMIC-RELATED"/>
    <property type="match status" value="1"/>
</dbReference>
<sequence length="261" mass="29089">MKILTTDDLKRSLLTKLEDHKIENKIIILSKQPSKEAIYYKKVIIKRCHELEIEYVDHEFVDESVEDIINYVNSFEANDGFIVLSPFGSKDSNIKTIKSSITIRDLDSFTYKNLGLSLEGDINYLPATAKAVAMFIDDKFKDIRGKSIVIANRTNVIGKPLAMYLVAMGATVTVLNSNSKNTKEVIRNSDIFISAIGKANYYDLSYFKDGITLIDVGTSLVDGKVLGDIDYDSLEKLNVEVLTNKKGIGAITTLCLLEGLI</sequence>
<dbReference type="RefSeq" id="WP_004835064.1">
    <property type="nucleotide sequence ID" value="NZ_AEXM01000027.1"/>
</dbReference>
<dbReference type="Gene3D" id="3.40.50.720">
    <property type="entry name" value="NAD(P)-binding Rossmann-like Domain"/>
    <property type="match status" value="1"/>
</dbReference>
<dbReference type="GO" id="GO:0004488">
    <property type="term" value="F:methylenetetrahydrofolate dehydrogenase (NADP+) activity"/>
    <property type="evidence" value="ECO:0007669"/>
    <property type="project" value="InterPro"/>
</dbReference>
<dbReference type="EC" id="3.5.4.9" evidence="1"/>
<dbReference type="SUPFAM" id="SSF51735">
    <property type="entry name" value="NAD(P)-binding Rossmann-fold domains"/>
    <property type="match status" value="1"/>
</dbReference>
<keyword evidence="4" id="KW-0378">Hydrolase</keyword>
<evidence type="ECO:0000313" key="5">
    <source>
        <dbReference type="Proteomes" id="UP000005286"/>
    </source>
</evidence>
<feature type="domain" description="Tetrahydrofolate dehydrogenase/cyclohydrolase NAD(P)-binding" evidence="3">
    <location>
        <begin position="126"/>
        <end position="259"/>
    </location>
</feature>
<name>F0GWM8_9FIRM</name>
<protein>
    <recommendedName>
        <fullName evidence="1">methenyltetrahydrofolate cyclohydrolase</fullName>
        <ecNumber evidence="1">3.5.4.9</ecNumber>
    </recommendedName>
</protein>
<dbReference type="InterPro" id="IPR036291">
    <property type="entry name" value="NAD(P)-bd_dom_sf"/>
</dbReference>
<keyword evidence="2" id="KW-0028">Amino-acid biosynthesis</keyword>
<dbReference type="PRINTS" id="PR00085">
    <property type="entry name" value="THFDHDRGNASE"/>
</dbReference>
<dbReference type="InterPro" id="IPR020631">
    <property type="entry name" value="THF_DH/CycHdrlase_NAD-bd_dom"/>
</dbReference>
<proteinExistence type="predicted"/>
<organism evidence="4 5">
    <name type="scientific">Anaerococcus prevotii ACS-065-V-Col13</name>
    <dbReference type="NCBI Taxonomy" id="879305"/>
    <lineage>
        <taxon>Bacteria</taxon>
        <taxon>Bacillati</taxon>
        <taxon>Bacillota</taxon>
        <taxon>Tissierellia</taxon>
        <taxon>Tissierellales</taxon>
        <taxon>Peptoniphilaceae</taxon>
        <taxon>Anaerococcus</taxon>
    </lineage>
</organism>
<dbReference type="EMBL" id="AEXM01000027">
    <property type="protein sequence ID" value="EGC81764.1"/>
    <property type="molecule type" value="Genomic_DNA"/>
</dbReference>
<accession>F0GWM8</accession>
<evidence type="ECO:0000259" key="3">
    <source>
        <dbReference type="Pfam" id="PF02882"/>
    </source>
</evidence>
<dbReference type="eggNOG" id="COG0190">
    <property type="taxonomic scope" value="Bacteria"/>
</dbReference>
<comment type="caution">
    <text evidence="4">The sequence shown here is derived from an EMBL/GenBank/DDBJ whole genome shotgun (WGS) entry which is preliminary data.</text>
</comment>
<dbReference type="Gene3D" id="3.40.50.10860">
    <property type="entry name" value="Leucine Dehydrogenase, chain A, domain 1"/>
    <property type="match status" value="1"/>
</dbReference>
<dbReference type="GO" id="GO:0035999">
    <property type="term" value="P:tetrahydrofolate interconversion"/>
    <property type="evidence" value="ECO:0007669"/>
    <property type="project" value="TreeGrafter"/>
</dbReference>
<reference evidence="4 5" key="1">
    <citation type="submission" date="2011-01" db="EMBL/GenBank/DDBJ databases">
        <authorList>
            <person name="Durkin A.S."/>
            <person name="Madupu R."/>
            <person name="Torralba M."/>
            <person name="Gillis M."/>
            <person name="Methe B."/>
            <person name="Sutton G."/>
            <person name="Nelson K.E."/>
        </authorList>
    </citation>
    <scope>NUCLEOTIDE SEQUENCE [LARGE SCALE GENOMIC DNA]</scope>
    <source>
        <strain evidence="4 5">ACS-065-V-Col13</strain>
    </source>
</reference>
<dbReference type="AlphaFoldDB" id="F0GWM8"/>
<dbReference type="InterPro" id="IPR000672">
    <property type="entry name" value="THF_DH/CycHdrlase"/>
</dbReference>
<dbReference type="Proteomes" id="UP000005286">
    <property type="component" value="Unassembled WGS sequence"/>
</dbReference>
<evidence type="ECO:0000256" key="2">
    <source>
        <dbReference type="ARBA" id="ARBA00022605"/>
    </source>
</evidence>
<gene>
    <name evidence="4" type="ORF">HMPREF9290_0219</name>
</gene>
<evidence type="ECO:0000313" key="4">
    <source>
        <dbReference type="EMBL" id="EGC81764.1"/>
    </source>
</evidence>
<keyword evidence="5" id="KW-1185">Reference proteome</keyword>
<dbReference type="Pfam" id="PF02882">
    <property type="entry name" value="THF_DHG_CYH_C"/>
    <property type="match status" value="1"/>
</dbReference>
<dbReference type="GO" id="GO:0008652">
    <property type="term" value="P:amino acid biosynthetic process"/>
    <property type="evidence" value="ECO:0007669"/>
    <property type="project" value="UniProtKB-KW"/>
</dbReference>
<dbReference type="PATRIC" id="fig|879305.3.peg.1211"/>